<sequence length="80" mass="9196">MGVDSTLKHEPDHNWLRQELLVSRINTPFYVNYAFSAGNHHLSLRHSDWSTVAFAEGSCSRETVELFSPDRGDCMVQHYT</sequence>
<protein>
    <submittedName>
        <fullName evidence="1">Uncharacterized protein</fullName>
    </submittedName>
</protein>
<reference evidence="1" key="1">
    <citation type="journal article" date="2022" name="Front. Genet.">
        <title>Chromosome-Scale Assembly of the Dendrobium nobile Genome Provides Insights Into the Molecular Mechanism of the Biosynthesis of the Medicinal Active Ingredient of Dendrobium.</title>
        <authorList>
            <person name="Xu Q."/>
            <person name="Niu S.-C."/>
            <person name="Li K.-L."/>
            <person name="Zheng P.-J."/>
            <person name="Zhang X.-J."/>
            <person name="Jia Y."/>
            <person name="Liu Y."/>
            <person name="Niu Y.-X."/>
            <person name="Yu L.-H."/>
            <person name="Chen D.-F."/>
            <person name="Zhang G.-Q."/>
        </authorList>
    </citation>
    <scope>NUCLEOTIDE SEQUENCE</scope>
    <source>
        <tissue evidence="1">Leaf</tissue>
    </source>
</reference>
<keyword evidence="2" id="KW-1185">Reference proteome</keyword>
<organism evidence="1 2">
    <name type="scientific">Dendrobium nobile</name>
    <name type="common">Orchid</name>
    <dbReference type="NCBI Taxonomy" id="94219"/>
    <lineage>
        <taxon>Eukaryota</taxon>
        <taxon>Viridiplantae</taxon>
        <taxon>Streptophyta</taxon>
        <taxon>Embryophyta</taxon>
        <taxon>Tracheophyta</taxon>
        <taxon>Spermatophyta</taxon>
        <taxon>Magnoliopsida</taxon>
        <taxon>Liliopsida</taxon>
        <taxon>Asparagales</taxon>
        <taxon>Orchidaceae</taxon>
        <taxon>Epidendroideae</taxon>
        <taxon>Malaxideae</taxon>
        <taxon>Dendrobiinae</taxon>
        <taxon>Dendrobium</taxon>
    </lineage>
</organism>
<dbReference type="AlphaFoldDB" id="A0A8T3C2W4"/>
<dbReference type="EMBL" id="JAGYWB010000005">
    <property type="protein sequence ID" value="KAI0523576.1"/>
    <property type="molecule type" value="Genomic_DNA"/>
</dbReference>
<name>A0A8T3C2W4_DENNO</name>
<accession>A0A8T3C2W4</accession>
<gene>
    <name evidence="1" type="ORF">KFK09_005972</name>
</gene>
<evidence type="ECO:0000313" key="2">
    <source>
        <dbReference type="Proteomes" id="UP000829196"/>
    </source>
</evidence>
<proteinExistence type="predicted"/>
<comment type="caution">
    <text evidence="1">The sequence shown here is derived from an EMBL/GenBank/DDBJ whole genome shotgun (WGS) entry which is preliminary data.</text>
</comment>
<dbReference type="Proteomes" id="UP000829196">
    <property type="component" value="Unassembled WGS sequence"/>
</dbReference>
<evidence type="ECO:0000313" key="1">
    <source>
        <dbReference type="EMBL" id="KAI0523576.1"/>
    </source>
</evidence>